<evidence type="ECO:0000313" key="4">
    <source>
        <dbReference type="Proteomes" id="UP000400924"/>
    </source>
</evidence>
<feature type="chain" id="PRO_5038927959" evidence="2">
    <location>
        <begin position="22"/>
        <end position="555"/>
    </location>
</feature>
<proteinExistence type="predicted"/>
<dbReference type="InterPro" id="IPR050490">
    <property type="entry name" value="Bact_solute-bd_prot1"/>
</dbReference>
<dbReference type="EMBL" id="VJZC01000209">
    <property type="protein sequence ID" value="MPY60399.1"/>
    <property type="molecule type" value="Genomic_DNA"/>
</dbReference>
<dbReference type="SUPFAM" id="SSF53850">
    <property type="entry name" value="Periplasmic binding protein-like II"/>
    <property type="match status" value="1"/>
</dbReference>
<keyword evidence="1 2" id="KW-0732">Signal</keyword>
<keyword evidence="4" id="KW-1185">Reference proteome</keyword>
<evidence type="ECO:0000256" key="2">
    <source>
        <dbReference type="SAM" id="SignalP"/>
    </source>
</evidence>
<protein>
    <submittedName>
        <fullName evidence="3">Extracellular solute-binding protein</fullName>
    </submittedName>
</protein>
<name>A0A5N8XLS7_9ACTN</name>
<dbReference type="AlphaFoldDB" id="A0A5N8XLS7"/>
<dbReference type="Proteomes" id="UP000400924">
    <property type="component" value="Unassembled WGS sequence"/>
</dbReference>
<sequence>MPRSRPLTRAAVAGTLLGTLAACTGGGSGDPDTSKPLPTITGNPPVTLNVFAPQAADQNLKTNQFTQLIKQKFNITINWQTTTQDGGPAKEKRQISLASGDLPDVYLLIPWVDQFSQTELLKLSTQGVIQPLNQLIGQYGPNIKKAFADVPAYKRMATAPDGKIYGLPQWVDCFHCSYPSKLWINSAWLKKLGLKPPTTTDEFRDVLRAFKTKDPNGNGKADEVPLSGDTGDTVIPYLMNAFIDTPNGNFTPSTNPTLVLNKGKADIQADKPGWREGLRYIKSLYDEGLIDSSVFTQNADALLKLGDHAGKVILGSATVMHPNIFVTQGQKDGRDQKYDALPPLTGPEGKSYATYTSPSVPGATFVITTKASPAKQIAAIKMLNYIFSQEGELNGMFGLEGKGWVKPGPEDVALDESLTAQYERVDSPPPNGNWSALAQYNNTKQFRDTQAVAKDPKSPEGYERRLFEATKLYAAHESKSPPEFPLGEAWIDPAKAGELATLQTNIGTFVQQSAVQFITGKKSLDSDWDSYVQNLDKFGLKRFLQIYQEAYDKTH</sequence>
<evidence type="ECO:0000256" key="1">
    <source>
        <dbReference type="ARBA" id="ARBA00022729"/>
    </source>
</evidence>
<dbReference type="RefSeq" id="WP_152773880.1">
    <property type="nucleotide sequence ID" value="NZ_VJZC01000209.1"/>
</dbReference>
<dbReference type="PANTHER" id="PTHR43649:SF33">
    <property type="entry name" value="POLYGALACTURONAN_RHAMNOGALACTURONAN-BINDING PROTEIN YTCQ"/>
    <property type="match status" value="1"/>
</dbReference>
<dbReference type="PROSITE" id="PS51257">
    <property type="entry name" value="PROKAR_LIPOPROTEIN"/>
    <property type="match status" value="1"/>
</dbReference>
<organism evidence="3 4">
    <name type="scientific">Streptomyces spongiae</name>
    <dbReference type="NCBI Taxonomy" id="565072"/>
    <lineage>
        <taxon>Bacteria</taxon>
        <taxon>Bacillati</taxon>
        <taxon>Actinomycetota</taxon>
        <taxon>Actinomycetes</taxon>
        <taxon>Kitasatosporales</taxon>
        <taxon>Streptomycetaceae</taxon>
        <taxon>Streptomyces</taxon>
    </lineage>
</organism>
<dbReference type="Gene3D" id="3.40.190.10">
    <property type="entry name" value="Periplasmic binding protein-like II"/>
    <property type="match status" value="2"/>
</dbReference>
<dbReference type="OrthoDB" id="3225049at2"/>
<reference evidence="3 4" key="1">
    <citation type="submission" date="2019-07" db="EMBL/GenBank/DDBJ databases">
        <title>New species of Amycolatopsis and Streptomyces.</title>
        <authorList>
            <person name="Duangmal K."/>
            <person name="Teo W.F.A."/>
            <person name="Lipun K."/>
        </authorList>
    </citation>
    <scope>NUCLEOTIDE SEQUENCE [LARGE SCALE GENOMIC DNA]</scope>
    <source>
        <strain evidence="3 4">NBRC 106415</strain>
    </source>
</reference>
<gene>
    <name evidence="3" type="ORF">FNH08_25535</name>
</gene>
<feature type="signal peptide" evidence="2">
    <location>
        <begin position="1"/>
        <end position="21"/>
    </location>
</feature>
<comment type="caution">
    <text evidence="3">The sequence shown here is derived from an EMBL/GenBank/DDBJ whole genome shotgun (WGS) entry which is preliminary data.</text>
</comment>
<accession>A0A5N8XLS7</accession>
<evidence type="ECO:0000313" key="3">
    <source>
        <dbReference type="EMBL" id="MPY60399.1"/>
    </source>
</evidence>
<dbReference type="PANTHER" id="PTHR43649">
    <property type="entry name" value="ARABINOSE-BINDING PROTEIN-RELATED"/>
    <property type="match status" value="1"/>
</dbReference>